<dbReference type="PANTHER" id="PTHR45629">
    <property type="entry name" value="SNF2/RAD54 FAMILY MEMBER"/>
    <property type="match status" value="1"/>
</dbReference>
<dbReference type="Pfam" id="PF00271">
    <property type="entry name" value="Helicase_C"/>
    <property type="match status" value="1"/>
</dbReference>
<dbReference type="Proteomes" id="UP000253383">
    <property type="component" value="Unassembled WGS sequence"/>
</dbReference>
<dbReference type="RefSeq" id="WP_114407049.1">
    <property type="nucleotide sequence ID" value="NZ_QOWE01000012.1"/>
</dbReference>
<evidence type="ECO:0000256" key="1">
    <source>
        <dbReference type="ARBA" id="ARBA00022801"/>
    </source>
</evidence>
<dbReference type="InterPro" id="IPR050496">
    <property type="entry name" value="SNF2_RAD54_helicase_repair"/>
</dbReference>
<feature type="domain" description="Helicase ATP-binding" evidence="4">
    <location>
        <begin position="739"/>
        <end position="897"/>
    </location>
</feature>
<dbReference type="InterPro" id="IPR027417">
    <property type="entry name" value="P-loop_NTPase"/>
</dbReference>
<dbReference type="InterPro" id="IPR022138">
    <property type="entry name" value="DUF3670"/>
</dbReference>
<name>A0A368JLV0_9BACT</name>
<dbReference type="CDD" id="cd18793">
    <property type="entry name" value="SF2_C_SNF"/>
    <property type="match status" value="1"/>
</dbReference>
<evidence type="ECO:0000259" key="3">
    <source>
        <dbReference type="PROSITE" id="PS50966"/>
    </source>
</evidence>
<evidence type="ECO:0000313" key="7">
    <source>
        <dbReference type="Proteomes" id="UP000253383"/>
    </source>
</evidence>
<keyword evidence="6" id="KW-0067">ATP-binding</keyword>
<dbReference type="GO" id="GO:0008270">
    <property type="term" value="F:zinc ion binding"/>
    <property type="evidence" value="ECO:0007669"/>
    <property type="project" value="UniProtKB-KW"/>
</dbReference>
<dbReference type="InterPro" id="IPR001650">
    <property type="entry name" value="Helicase_C-like"/>
</dbReference>
<sequence>MRGIQGGGKTAVPAYGKTWWGQQWLNALTKIDWSNRLPRGRAYANKGAVKEVQIKNGSIEAQVQGSRPRPYKVTVKIPAFTEREKQQLVDEVLTNPALLAQFLNRELPADLNDFAERNGIRVFPRSWADFPMSCSCPDFAVPCKHLAAVVYLIANEIDRNPFVVFQLHGLDLLQALKNRNLDVKKGTAVSIPTAAELAKPEPFDPITPDESTWSTLDLSRMSPLGNKLLKLLPDNPIFWEKNFKNTLEKAYKLAAKGAAKVAPEDTRKLESFAWHHDLTLHFDASFRLQHLSFRDEYEQTASTSPSDNLSQRFGNTLLTDDLRAVEQASDSVRALYWIQQFCLKLLENGAVLPQLLQVEKNKFAVRWLPATNEITVKTLFDQLLSITPANVVQVHSDDKKNGFQSPTEQLFSLCSLFLSEYMRAFTLPMGMSYYDYRSKSYLHSFEWPDELFFQHRPVSFDGKGMGDFPATIQLWLNPFYITHKQWVPLLRVADTDLGEQFTVDVLAEDRSQPLQPPVELHPFLTQKQFDPVKFDFLQDLMLLVNHFPQLNAVVRSQGQKKAVFDARTFVEILLETLPVMQLLGISILWPKSLREWIRPQVSGQIKKTATDKAGSFLDLDTMLSFDWQVALGDERLSPEEFKKLVKGASGLVKIRDQYVLIQQEELDKLYKKLENPPKLTGNDLLKVALAEEYMGNHVGLSPDVIALLRELTQPAPVPLPKGLRADLRPYQLRGYEWMVKNTRLGYGSLIADDMGLGKTLQVIALLLKFKEEGRFEKKRGLVVVPTTLLTNWQKEIARFAPGLRASIYHGTKRQLDLDDCDVLLTTYGLVRSDLDVLKKQAWHTMVIDEAQNIKNPGVEQTKAVKALKADVKIAMSGTPVENRLSEFWSVLDFTNKGYLNTLPKFINEFAKPIQMERNQAQLEVFRKITAPFLLRRLKIDKSIITDLPDKIENNQYCSLTSQQAALYEGVVRESLNAINNEDGIARQGLVLKLMTALKQIGNHPTQYTKKGQAKPELSGKMAQLFELLPTMYDASEKVLIFTQYREMGELLAGFIETEYGTKPLFLHGGTDRKQRDALVDRFQTDRHANTFILSLKAGGTGLNLTAANHVIHYDLWWNPAVESQATDRAFRIGQTRNVMVYRLINQGTMEEKIDAMIRSKRELADLSVSTGETWLGDLSNEDLRALVRLEK</sequence>
<keyword evidence="6" id="KW-0547">Nucleotide-binding</keyword>
<dbReference type="Pfam" id="PF00176">
    <property type="entry name" value="SNF2-rel_dom"/>
    <property type="match status" value="1"/>
</dbReference>
<dbReference type="PANTHER" id="PTHR45629:SF7">
    <property type="entry name" value="DNA EXCISION REPAIR PROTEIN ERCC-6-RELATED"/>
    <property type="match status" value="1"/>
</dbReference>
<dbReference type="OrthoDB" id="9760715at2"/>
<evidence type="ECO:0000259" key="5">
    <source>
        <dbReference type="PROSITE" id="PS51194"/>
    </source>
</evidence>
<dbReference type="FunFam" id="3.40.50.300:FF:000533">
    <property type="entry name" value="Helicase, Snf2 family"/>
    <property type="match status" value="1"/>
</dbReference>
<dbReference type="GO" id="GO:0005524">
    <property type="term" value="F:ATP binding"/>
    <property type="evidence" value="ECO:0007669"/>
    <property type="project" value="InterPro"/>
</dbReference>
<evidence type="ECO:0000313" key="6">
    <source>
        <dbReference type="EMBL" id="RCR68630.1"/>
    </source>
</evidence>
<organism evidence="6 7">
    <name type="scientific">Larkinella punicea</name>
    <dbReference type="NCBI Taxonomy" id="2315727"/>
    <lineage>
        <taxon>Bacteria</taxon>
        <taxon>Pseudomonadati</taxon>
        <taxon>Bacteroidota</taxon>
        <taxon>Cytophagia</taxon>
        <taxon>Cytophagales</taxon>
        <taxon>Spirosomataceae</taxon>
        <taxon>Larkinella</taxon>
    </lineage>
</organism>
<dbReference type="Pfam" id="PF04434">
    <property type="entry name" value="SWIM"/>
    <property type="match status" value="1"/>
</dbReference>
<dbReference type="SUPFAM" id="SSF52540">
    <property type="entry name" value="P-loop containing nucleoside triphosphate hydrolases"/>
    <property type="match status" value="2"/>
</dbReference>
<dbReference type="AlphaFoldDB" id="A0A368JLV0"/>
<evidence type="ECO:0000259" key="4">
    <source>
        <dbReference type="PROSITE" id="PS51192"/>
    </source>
</evidence>
<keyword evidence="2" id="KW-0863">Zinc-finger</keyword>
<protein>
    <submittedName>
        <fullName evidence="6">Helicase SNF2</fullName>
    </submittedName>
</protein>
<dbReference type="InterPro" id="IPR038718">
    <property type="entry name" value="SNF2-like_sf"/>
</dbReference>
<dbReference type="Gene3D" id="3.40.50.300">
    <property type="entry name" value="P-loop containing nucleotide triphosphate hydrolases"/>
    <property type="match status" value="1"/>
</dbReference>
<dbReference type="PROSITE" id="PS50966">
    <property type="entry name" value="ZF_SWIM"/>
    <property type="match status" value="1"/>
</dbReference>
<dbReference type="Gene3D" id="3.40.50.10810">
    <property type="entry name" value="Tandem AAA-ATPase domain"/>
    <property type="match status" value="1"/>
</dbReference>
<dbReference type="SMART" id="SM00490">
    <property type="entry name" value="HELICc"/>
    <property type="match status" value="1"/>
</dbReference>
<evidence type="ECO:0000256" key="2">
    <source>
        <dbReference type="PROSITE-ProRule" id="PRU00325"/>
    </source>
</evidence>
<keyword evidence="2" id="KW-0862">Zinc</keyword>
<dbReference type="GO" id="GO:0016787">
    <property type="term" value="F:hydrolase activity"/>
    <property type="evidence" value="ECO:0007669"/>
    <property type="project" value="UniProtKB-KW"/>
</dbReference>
<dbReference type="PROSITE" id="PS51194">
    <property type="entry name" value="HELICASE_CTER"/>
    <property type="match status" value="1"/>
</dbReference>
<dbReference type="EMBL" id="QOWE01000012">
    <property type="protein sequence ID" value="RCR68630.1"/>
    <property type="molecule type" value="Genomic_DNA"/>
</dbReference>
<keyword evidence="1" id="KW-0378">Hydrolase</keyword>
<keyword evidence="7" id="KW-1185">Reference proteome</keyword>
<keyword evidence="2" id="KW-0479">Metal-binding</keyword>
<dbReference type="PROSITE" id="PS51192">
    <property type="entry name" value="HELICASE_ATP_BIND_1"/>
    <property type="match status" value="1"/>
</dbReference>
<dbReference type="InterPro" id="IPR000330">
    <property type="entry name" value="SNF2_N"/>
</dbReference>
<dbReference type="SMART" id="SM00487">
    <property type="entry name" value="DEXDc"/>
    <property type="match status" value="1"/>
</dbReference>
<feature type="domain" description="Helicase C-terminal" evidence="5">
    <location>
        <begin position="1027"/>
        <end position="1179"/>
    </location>
</feature>
<accession>A0A368JLV0</accession>
<keyword evidence="6" id="KW-0347">Helicase</keyword>
<gene>
    <name evidence="6" type="ORF">DUE52_16110</name>
</gene>
<proteinExistence type="predicted"/>
<comment type="caution">
    <text evidence="6">The sequence shown here is derived from an EMBL/GenBank/DDBJ whole genome shotgun (WGS) entry which is preliminary data.</text>
</comment>
<feature type="domain" description="SWIM-type" evidence="3">
    <location>
        <begin position="120"/>
        <end position="154"/>
    </location>
</feature>
<dbReference type="GO" id="GO:0015616">
    <property type="term" value="F:DNA translocase activity"/>
    <property type="evidence" value="ECO:0007669"/>
    <property type="project" value="TreeGrafter"/>
</dbReference>
<dbReference type="Pfam" id="PF12419">
    <property type="entry name" value="DUF3670"/>
    <property type="match status" value="1"/>
</dbReference>
<dbReference type="InterPro" id="IPR007527">
    <property type="entry name" value="Znf_SWIM"/>
</dbReference>
<dbReference type="InterPro" id="IPR014001">
    <property type="entry name" value="Helicase_ATP-bd"/>
</dbReference>
<reference evidence="6 7" key="1">
    <citation type="submission" date="2018-07" db="EMBL/GenBank/DDBJ databases">
        <title>Genome analysis of Larkinella rosea.</title>
        <authorList>
            <person name="Zhou Z."/>
            <person name="Wang G."/>
        </authorList>
    </citation>
    <scope>NUCLEOTIDE SEQUENCE [LARGE SCALE GENOMIC DNA]</scope>
    <source>
        <strain evidence="7">zzj9</strain>
    </source>
</reference>
<dbReference type="InterPro" id="IPR049730">
    <property type="entry name" value="SNF2/RAD54-like_C"/>
</dbReference>
<dbReference type="GO" id="GO:0004386">
    <property type="term" value="F:helicase activity"/>
    <property type="evidence" value="ECO:0007669"/>
    <property type="project" value="UniProtKB-KW"/>
</dbReference>